<name>A0ABP7XBW4_9ACTN</name>
<evidence type="ECO:0000256" key="2">
    <source>
        <dbReference type="ARBA" id="ARBA00008814"/>
    </source>
</evidence>
<dbReference type="CDD" id="cd01146">
    <property type="entry name" value="FhuD"/>
    <property type="match status" value="1"/>
</dbReference>
<dbReference type="RefSeq" id="WP_344731766.1">
    <property type="nucleotide sequence ID" value="NZ_BAAAZH010000005.1"/>
</dbReference>
<dbReference type="PANTHER" id="PTHR30532:SF24">
    <property type="entry name" value="FERRIC ENTEROBACTIN-BINDING PERIPLASMIC PROTEIN FEPB"/>
    <property type="match status" value="1"/>
</dbReference>
<dbReference type="Proteomes" id="UP001501495">
    <property type="component" value="Unassembled WGS sequence"/>
</dbReference>
<dbReference type="PANTHER" id="PTHR30532">
    <property type="entry name" value="IRON III DICITRATE-BINDING PERIPLASMIC PROTEIN"/>
    <property type="match status" value="1"/>
</dbReference>
<evidence type="ECO:0000256" key="4">
    <source>
        <dbReference type="ARBA" id="ARBA00022729"/>
    </source>
</evidence>
<dbReference type="PROSITE" id="PS50983">
    <property type="entry name" value="FE_B12_PBP"/>
    <property type="match status" value="1"/>
</dbReference>
<evidence type="ECO:0000259" key="5">
    <source>
        <dbReference type="PROSITE" id="PS50983"/>
    </source>
</evidence>
<dbReference type="InterPro" id="IPR006311">
    <property type="entry name" value="TAT_signal"/>
</dbReference>
<feature type="domain" description="Fe/B12 periplasmic-binding" evidence="5">
    <location>
        <begin position="83"/>
        <end position="357"/>
    </location>
</feature>
<dbReference type="Pfam" id="PF01497">
    <property type="entry name" value="Peripla_BP_2"/>
    <property type="match status" value="1"/>
</dbReference>
<dbReference type="InterPro" id="IPR051313">
    <property type="entry name" value="Bact_iron-sidero_bind"/>
</dbReference>
<proteinExistence type="inferred from homology"/>
<keyword evidence="4" id="KW-0732">Signal</keyword>
<dbReference type="SUPFAM" id="SSF53807">
    <property type="entry name" value="Helical backbone' metal receptor"/>
    <property type="match status" value="1"/>
</dbReference>
<dbReference type="Gene3D" id="3.40.50.1980">
    <property type="entry name" value="Nitrogenase molybdenum iron protein domain"/>
    <property type="match status" value="2"/>
</dbReference>
<comment type="subcellular location">
    <subcellularLocation>
        <location evidence="1">Cell envelope</location>
    </subcellularLocation>
</comment>
<evidence type="ECO:0000313" key="6">
    <source>
        <dbReference type="EMBL" id="GAA4110861.1"/>
    </source>
</evidence>
<reference evidence="7" key="1">
    <citation type="journal article" date="2019" name="Int. J. Syst. Evol. Microbiol.">
        <title>The Global Catalogue of Microorganisms (GCM) 10K type strain sequencing project: providing services to taxonomists for standard genome sequencing and annotation.</title>
        <authorList>
            <consortium name="The Broad Institute Genomics Platform"/>
            <consortium name="The Broad Institute Genome Sequencing Center for Infectious Disease"/>
            <person name="Wu L."/>
            <person name="Ma J."/>
        </authorList>
    </citation>
    <scope>NUCLEOTIDE SEQUENCE [LARGE SCALE GENOMIC DNA]</scope>
    <source>
        <strain evidence="7">JCM 16703</strain>
    </source>
</reference>
<comment type="caution">
    <text evidence="6">The sequence shown here is derived from an EMBL/GenBank/DDBJ whole genome shotgun (WGS) entry which is preliminary data.</text>
</comment>
<comment type="similarity">
    <text evidence="2">Belongs to the bacterial solute-binding protein 8 family.</text>
</comment>
<sequence>MSRPRPGITTGSTAGITAGITRRRGLQAVAAIALALPLAACGSDSSEDDSAADAGSSASSAAYSPVTIEHAFGSTTIEERPERVVTWGWGSSDAAIALGVIPVAIPKNSYGATEEGYMPWQKEALEAAGADEPTLLTEGTEPPFEEIAAAAPDVILANYSGITKADYTKLAQIAPTVAYPDQPWSTPWRDVITTVGQVLGKSDEAASLLDDIDAQVADAAAAHPEFEGLSIAAVAIDPSAFYVYTPADPRVQFLEDLGFTTAPSVTDLDTGEASFYYTLSPENVDQLTSDVLLSYVPSEERVEEIASDPAFAGMQQIKDGTVASVVGESYVSAVSPPTALSLTWGLDRFVEALAPAAAAAQKD</sequence>
<keyword evidence="7" id="KW-1185">Reference proteome</keyword>
<protein>
    <submittedName>
        <fullName evidence="6">Iron-siderophore ABC transporter substrate-binding protein</fullName>
    </submittedName>
</protein>
<evidence type="ECO:0000256" key="1">
    <source>
        <dbReference type="ARBA" id="ARBA00004196"/>
    </source>
</evidence>
<dbReference type="InterPro" id="IPR002491">
    <property type="entry name" value="ABC_transptr_periplasmic_BD"/>
</dbReference>
<gene>
    <name evidence="6" type="ORF">GCM10022215_06320</name>
</gene>
<evidence type="ECO:0000256" key="3">
    <source>
        <dbReference type="ARBA" id="ARBA00022448"/>
    </source>
</evidence>
<accession>A0ABP7XBW4</accession>
<dbReference type="EMBL" id="BAAAZH010000005">
    <property type="protein sequence ID" value="GAA4110861.1"/>
    <property type="molecule type" value="Genomic_DNA"/>
</dbReference>
<evidence type="ECO:0000313" key="7">
    <source>
        <dbReference type="Proteomes" id="UP001501495"/>
    </source>
</evidence>
<organism evidence="6 7">
    <name type="scientific">Nocardioides fonticola</name>
    <dbReference type="NCBI Taxonomy" id="450363"/>
    <lineage>
        <taxon>Bacteria</taxon>
        <taxon>Bacillati</taxon>
        <taxon>Actinomycetota</taxon>
        <taxon>Actinomycetes</taxon>
        <taxon>Propionibacteriales</taxon>
        <taxon>Nocardioidaceae</taxon>
        <taxon>Nocardioides</taxon>
    </lineage>
</organism>
<keyword evidence="3" id="KW-0813">Transport</keyword>
<dbReference type="PROSITE" id="PS51318">
    <property type="entry name" value="TAT"/>
    <property type="match status" value="1"/>
</dbReference>